<proteinExistence type="predicted"/>
<comment type="caution">
    <text evidence="1">The sequence shown here is derived from an EMBL/GenBank/DDBJ whole genome shotgun (WGS) entry which is preliminary data.</text>
</comment>
<dbReference type="Proteomes" id="UP000230750">
    <property type="component" value="Unassembled WGS sequence"/>
</dbReference>
<sequence>MGAQPERLQFGKYCGKPFIWLVEKNVGWAVSLMADHEAVQEKSCLTSPDAQWDNKEALYRYVNMFPEMRKAIKARRDKRPQPNLSTTGDILVGFGPYSNLSRQALLLSTEKEHESYVKRMLRHPVTNPGGKLDILKKYLIKMQAEQTAEDQAMIMVAEKVEKSYNMERGTVYHLF</sequence>
<evidence type="ECO:0000313" key="2">
    <source>
        <dbReference type="Proteomes" id="UP000230750"/>
    </source>
</evidence>
<name>A0A2G8KVF8_STIJA</name>
<evidence type="ECO:0000313" key="1">
    <source>
        <dbReference type="EMBL" id="PIK51979.1"/>
    </source>
</evidence>
<keyword evidence="2" id="KW-1185">Reference proteome</keyword>
<dbReference type="EMBL" id="MRZV01000348">
    <property type="protein sequence ID" value="PIK51979.1"/>
    <property type="molecule type" value="Genomic_DNA"/>
</dbReference>
<dbReference type="STRING" id="307972.A0A2G8KVF8"/>
<gene>
    <name evidence="1" type="ORF">BSL78_11127</name>
</gene>
<reference evidence="1 2" key="1">
    <citation type="journal article" date="2017" name="PLoS Biol.">
        <title>The sea cucumber genome provides insights into morphological evolution and visceral regeneration.</title>
        <authorList>
            <person name="Zhang X."/>
            <person name="Sun L."/>
            <person name="Yuan J."/>
            <person name="Sun Y."/>
            <person name="Gao Y."/>
            <person name="Zhang L."/>
            <person name="Li S."/>
            <person name="Dai H."/>
            <person name="Hamel J.F."/>
            <person name="Liu C."/>
            <person name="Yu Y."/>
            <person name="Liu S."/>
            <person name="Lin W."/>
            <person name="Guo K."/>
            <person name="Jin S."/>
            <person name="Xu P."/>
            <person name="Storey K.B."/>
            <person name="Huan P."/>
            <person name="Zhang T."/>
            <person name="Zhou Y."/>
            <person name="Zhang J."/>
            <person name="Lin C."/>
            <person name="Li X."/>
            <person name="Xing L."/>
            <person name="Huo D."/>
            <person name="Sun M."/>
            <person name="Wang L."/>
            <person name="Mercier A."/>
            <person name="Li F."/>
            <person name="Yang H."/>
            <person name="Xiang J."/>
        </authorList>
    </citation>
    <scope>NUCLEOTIDE SEQUENCE [LARGE SCALE GENOMIC DNA]</scope>
    <source>
        <strain evidence="1">Shaxun</strain>
        <tissue evidence="1">Muscle</tissue>
    </source>
</reference>
<dbReference type="OrthoDB" id="10057688at2759"/>
<dbReference type="AlphaFoldDB" id="A0A2G8KVF8"/>
<protein>
    <submittedName>
        <fullName evidence="1">Uncharacterized protein</fullName>
    </submittedName>
</protein>
<accession>A0A2G8KVF8</accession>
<organism evidence="1 2">
    <name type="scientific">Stichopus japonicus</name>
    <name type="common">Sea cucumber</name>
    <dbReference type="NCBI Taxonomy" id="307972"/>
    <lineage>
        <taxon>Eukaryota</taxon>
        <taxon>Metazoa</taxon>
        <taxon>Echinodermata</taxon>
        <taxon>Eleutherozoa</taxon>
        <taxon>Echinozoa</taxon>
        <taxon>Holothuroidea</taxon>
        <taxon>Aspidochirotacea</taxon>
        <taxon>Aspidochirotida</taxon>
        <taxon>Stichopodidae</taxon>
        <taxon>Apostichopus</taxon>
    </lineage>
</organism>